<name>A0AAV0AS12_PHAPC</name>
<evidence type="ECO:0000313" key="3">
    <source>
        <dbReference type="EMBL" id="CAH7671388.1"/>
    </source>
</evidence>
<dbReference type="InterPro" id="IPR041569">
    <property type="entry name" value="AAA_lid_3"/>
</dbReference>
<dbReference type="InterPro" id="IPR003959">
    <property type="entry name" value="ATPase_AAA_core"/>
</dbReference>
<dbReference type="GO" id="GO:0016887">
    <property type="term" value="F:ATP hydrolysis activity"/>
    <property type="evidence" value="ECO:0007669"/>
    <property type="project" value="InterPro"/>
</dbReference>
<dbReference type="InterPro" id="IPR027417">
    <property type="entry name" value="P-loop_NTPase"/>
</dbReference>
<reference evidence="3" key="1">
    <citation type="submission" date="2022-06" db="EMBL/GenBank/DDBJ databases">
        <authorList>
            <consortium name="SYNGENTA / RWTH Aachen University"/>
        </authorList>
    </citation>
    <scope>NUCLEOTIDE SEQUENCE</scope>
</reference>
<keyword evidence="4" id="KW-1185">Reference proteome</keyword>
<comment type="caution">
    <text evidence="3">The sequence shown here is derived from an EMBL/GenBank/DDBJ whole genome shotgun (WGS) entry which is preliminary data.</text>
</comment>
<accession>A0AAV0AS12</accession>
<dbReference type="Pfam" id="PF17862">
    <property type="entry name" value="AAA_lid_3"/>
    <property type="match status" value="1"/>
</dbReference>
<feature type="domain" description="AAA ATPase AAA+ lid" evidence="2">
    <location>
        <begin position="81"/>
        <end position="113"/>
    </location>
</feature>
<dbReference type="PANTHER" id="PTHR23077:SF117">
    <property type="entry name" value="AAA+ ATPASE DOMAIN-CONTAINING PROTEIN"/>
    <property type="match status" value="1"/>
</dbReference>
<protein>
    <submittedName>
        <fullName evidence="3">Uncharacterized protein</fullName>
    </submittedName>
</protein>
<dbReference type="Proteomes" id="UP001153365">
    <property type="component" value="Unassembled WGS sequence"/>
</dbReference>
<dbReference type="Gene3D" id="1.10.8.60">
    <property type="match status" value="1"/>
</dbReference>
<dbReference type="EMBL" id="CALTRL010001177">
    <property type="protein sequence ID" value="CAH7671388.1"/>
    <property type="molecule type" value="Genomic_DNA"/>
</dbReference>
<feature type="domain" description="ATPase AAA-type core" evidence="1">
    <location>
        <begin position="6"/>
        <end position="58"/>
    </location>
</feature>
<dbReference type="GO" id="GO:0005524">
    <property type="term" value="F:ATP binding"/>
    <property type="evidence" value="ECO:0007669"/>
    <property type="project" value="InterPro"/>
</dbReference>
<dbReference type="PANTHER" id="PTHR23077">
    <property type="entry name" value="AAA-FAMILY ATPASE"/>
    <property type="match status" value="1"/>
</dbReference>
<evidence type="ECO:0000259" key="2">
    <source>
        <dbReference type="Pfam" id="PF17862"/>
    </source>
</evidence>
<proteinExistence type="predicted"/>
<dbReference type="InterPro" id="IPR050168">
    <property type="entry name" value="AAA_ATPase_domain"/>
</dbReference>
<sequence>MSEMAAENNALAIIFINEIDSIAPKREKTNGKVECQVIFQPLTLMDRLQAWSNVVDIGIPDVTGFLEILRIHTKNMKLADDVDLKKIAAGTHCYVGSDAASLCSEAAMQQIRE</sequence>
<evidence type="ECO:0000259" key="1">
    <source>
        <dbReference type="Pfam" id="PF00004"/>
    </source>
</evidence>
<dbReference type="SUPFAM" id="SSF52540">
    <property type="entry name" value="P-loop containing nucleoside triphosphate hydrolases"/>
    <property type="match status" value="1"/>
</dbReference>
<dbReference type="Pfam" id="PF00004">
    <property type="entry name" value="AAA"/>
    <property type="match status" value="1"/>
</dbReference>
<dbReference type="Gene3D" id="3.40.50.300">
    <property type="entry name" value="P-loop containing nucleotide triphosphate hydrolases"/>
    <property type="match status" value="1"/>
</dbReference>
<evidence type="ECO:0000313" key="4">
    <source>
        <dbReference type="Proteomes" id="UP001153365"/>
    </source>
</evidence>
<gene>
    <name evidence="3" type="ORF">PPACK8108_LOCUS6162</name>
</gene>
<organism evidence="3 4">
    <name type="scientific">Phakopsora pachyrhizi</name>
    <name type="common">Asian soybean rust disease fungus</name>
    <dbReference type="NCBI Taxonomy" id="170000"/>
    <lineage>
        <taxon>Eukaryota</taxon>
        <taxon>Fungi</taxon>
        <taxon>Dikarya</taxon>
        <taxon>Basidiomycota</taxon>
        <taxon>Pucciniomycotina</taxon>
        <taxon>Pucciniomycetes</taxon>
        <taxon>Pucciniales</taxon>
        <taxon>Phakopsoraceae</taxon>
        <taxon>Phakopsora</taxon>
    </lineage>
</organism>
<dbReference type="AlphaFoldDB" id="A0AAV0AS12"/>